<keyword evidence="9" id="KW-1185">Reference proteome</keyword>
<dbReference type="PANTHER" id="PTHR19432:SF35">
    <property type="entry name" value="SOLUTE CARRIER FAMILY 45 MEMBER 3 ISOFORM X1"/>
    <property type="match status" value="1"/>
</dbReference>
<evidence type="ECO:0000256" key="4">
    <source>
        <dbReference type="ARBA" id="ARBA00022989"/>
    </source>
</evidence>
<feature type="transmembrane region" description="Helical" evidence="7">
    <location>
        <begin position="402"/>
        <end position="426"/>
    </location>
</feature>
<feature type="transmembrane region" description="Helical" evidence="7">
    <location>
        <begin position="271"/>
        <end position="289"/>
    </location>
</feature>
<dbReference type="AlphaFoldDB" id="A0A7Z2NTM2"/>
<gene>
    <name evidence="8" type="ORF">GVO57_00735</name>
</gene>
<feature type="transmembrane region" description="Helical" evidence="7">
    <location>
        <begin position="205"/>
        <end position="229"/>
    </location>
</feature>
<evidence type="ECO:0000313" key="9">
    <source>
        <dbReference type="Proteomes" id="UP000464468"/>
    </source>
</evidence>
<dbReference type="SUPFAM" id="SSF103473">
    <property type="entry name" value="MFS general substrate transporter"/>
    <property type="match status" value="1"/>
</dbReference>
<feature type="transmembrane region" description="Helical" evidence="7">
    <location>
        <begin position="108"/>
        <end position="125"/>
    </location>
</feature>
<dbReference type="Proteomes" id="UP000464468">
    <property type="component" value="Chromosome"/>
</dbReference>
<keyword evidence="4 7" id="KW-1133">Transmembrane helix</keyword>
<evidence type="ECO:0000256" key="1">
    <source>
        <dbReference type="ARBA" id="ARBA00004141"/>
    </source>
</evidence>
<keyword evidence="5 7" id="KW-0472">Membrane</keyword>
<reference evidence="8 9" key="1">
    <citation type="submission" date="2020-01" db="EMBL/GenBank/DDBJ databases">
        <title>Sphingomonas sp. C33 whole genome sequece.</title>
        <authorList>
            <person name="Park C."/>
        </authorList>
    </citation>
    <scope>NUCLEOTIDE SEQUENCE [LARGE SCALE GENOMIC DNA]</scope>
    <source>
        <strain evidence="8 9">C33</strain>
    </source>
</reference>
<evidence type="ECO:0000313" key="8">
    <source>
        <dbReference type="EMBL" id="QHL89615.1"/>
    </source>
</evidence>
<organism evidence="8 9">
    <name type="scientific">Sphingomonas changnyeongensis</name>
    <dbReference type="NCBI Taxonomy" id="2698679"/>
    <lineage>
        <taxon>Bacteria</taxon>
        <taxon>Pseudomonadati</taxon>
        <taxon>Pseudomonadota</taxon>
        <taxon>Alphaproteobacteria</taxon>
        <taxon>Sphingomonadales</taxon>
        <taxon>Sphingomonadaceae</taxon>
        <taxon>Sphingomonas</taxon>
    </lineage>
</organism>
<dbReference type="InterPro" id="IPR036259">
    <property type="entry name" value="MFS_trans_sf"/>
</dbReference>
<keyword evidence="3 7" id="KW-0812">Transmembrane</keyword>
<dbReference type="InterPro" id="IPR011701">
    <property type="entry name" value="MFS"/>
</dbReference>
<evidence type="ECO:0000256" key="2">
    <source>
        <dbReference type="ARBA" id="ARBA00022448"/>
    </source>
</evidence>
<evidence type="ECO:0000256" key="3">
    <source>
        <dbReference type="ARBA" id="ARBA00022692"/>
    </source>
</evidence>
<evidence type="ECO:0000256" key="7">
    <source>
        <dbReference type="SAM" id="Phobius"/>
    </source>
</evidence>
<proteinExistence type="predicted"/>
<evidence type="ECO:0000256" key="5">
    <source>
        <dbReference type="ARBA" id="ARBA00023136"/>
    </source>
</evidence>
<feature type="transmembrane region" description="Helical" evidence="7">
    <location>
        <begin position="371"/>
        <end position="390"/>
    </location>
</feature>
<keyword evidence="2" id="KW-0813">Transport</keyword>
<sequence>MTATQTHGGREGPSGNSSSGNSPAGGCAGAARPRLSLLRIAEMNLGFLGLQFSFGLQQSNMGPIYAYLGADEASLPLLWLAGPMTGLIVQPLVGALSDRTVSRFGRRTPYFLIGALLCSLCLFAMPHSPALWAAASLLWVLDAANNVTMEPYRAYVSDRLAADQRPLGFLTQSAFTGLAQTLSYLSPSILVWWGVGADAVGANNIPTVTGIAFAVGGVLSLSTVLWSVLRVPELPLDPAQAAALEAGRAAPGGALGDLWAAIRDMPAPMRALALPMLCQWYAMFAYWQFVVHALARSLFDTADPLSAGFREAALLNGRLGGFYNFIAFAAALAMVPLVRRAGPARIHALALTVSGAAMIVLPGLADPWLMALPMLGIGIGWASMMGNPYVMLADAIPPERTGIYMGIFNMFIVVPMMIQSLTMPLIYRPLLGGDPRHVLMLSGALMLLAALLTLRVRPQRG</sequence>
<feature type="region of interest" description="Disordered" evidence="6">
    <location>
        <begin position="1"/>
        <end position="27"/>
    </location>
</feature>
<feature type="compositionally biased region" description="Low complexity" evidence="6">
    <location>
        <begin position="13"/>
        <end position="27"/>
    </location>
</feature>
<dbReference type="PANTHER" id="PTHR19432">
    <property type="entry name" value="SUGAR TRANSPORTER"/>
    <property type="match status" value="1"/>
</dbReference>
<feature type="transmembrane region" description="Helical" evidence="7">
    <location>
        <begin position="40"/>
        <end position="57"/>
    </location>
</feature>
<feature type="transmembrane region" description="Helical" evidence="7">
    <location>
        <begin position="346"/>
        <end position="365"/>
    </location>
</feature>
<dbReference type="GO" id="GO:0016020">
    <property type="term" value="C:membrane"/>
    <property type="evidence" value="ECO:0007669"/>
    <property type="project" value="UniProtKB-SubCell"/>
</dbReference>
<accession>A0A7Z2NTM2</accession>
<dbReference type="Pfam" id="PF07690">
    <property type="entry name" value="MFS_1"/>
    <property type="match status" value="1"/>
</dbReference>
<protein>
    <submittedName>
        <fullName evidence="8">MFS transporter</fullName>
    </submittedName>
</protein>
<feature type="transmembrane region" description="Helical" evidence="7">
    <location>
        <begin position="77"/>
        <end position="96"/>
    </location>
</feature>
<dbReference type="GO" id="GO:0022857">
    <property type="term" value="F:transmembrane transporter activity"/>
    <property type="evidence" value="ECO:0007669"/>
    <property type="project" value="InterPro"/>
</dbReference>
<dbReference type="KEGG" id="schy:GVO57_00735"/>
<feature type="transmembrane region" description="Helical" evidence="7">
    <location>
        <begin position="438"/>
        <end position="456"/>
    </location>
</feature>
<comment type="subcellular location">
    <subcellularLocation>
        <location evidence="1">Membrane</location>
        <topology evidence="1">Multi-pass membrane protein</topology>
    </subcellularLocation>
</comment>
<dbReference type="Gene3D" id="1.20.1250.20">
    <property type="entry name" value="MFS general substrate transporter like domains"/>
    <property type="match status" value="1"/>
</dbReference>
<dbReference type="EMBL" id="CP047895">
    <property type="protein sequence ID" value="QHL89615.1"/>
    <property type="molecule type" value="Genomic_DNA"/>
</dbReference>
<feature type="transmembrane region" description="Helical" evidence="7">
    <location>
        <begin position="321"/>
        <end position="339"/>
    </location>
</feature>
<name>A0A7Z2NTM2_9SPHN</name>
<evidence type="ECO:0000256" key="6">
    <source>
        <dbReference type="SAM" id="MobiDB-lite"/>
    </source>
</evidence>